<evidence type="ECO:0000256" key="2">
    <source>
        <dbReference type="ARBA" id="ARBA00047806"/>
    </source>
</evidence>
<dbReference type="InterPro" id="IPR002569">
    <property type="entry name" value="Met_Sox_Rdtase_MsrA_dom"/>
</dbReference>
<proteinExistence type="inferred from homology"/>
<dbReference type="GO" id="GO:0008113">
    <property type="term" value="F:peptide-methionine (S)-S-oxide reductase activity"/>
    <property type="evidence" value="ECO:0007669"/>
    <property type="project" value="UniProtKB-UniRule"/>
</dbReference>
<evidence type="ECO:0000256" key="3">
    <source>
        <dbReference type="ARBA" id="ARBA00048782"/>
    </source>
</evidence>
<evidence type="ECO:0000313" key="6">
    <source>
        <dbReference type="EMBL" id="STZ56413.1"/>
    </source>
</evidence>
<dbReference type="SUPFAM" id="SSF55068">
    <property type="entry name" value="Peptide methionine sulfoxide reductase"/>
    <property type="match status" value="1"/>
</dbReference>
<name>A0A378T979_MORLA</name>
<feature type="active site" evidence="4">
    <location>
        <position position="10"/>
    </location>
</feature>
<dbReference type="PANTHER" id="PTHR43774">
    <property type="entry name" value="PEPTIDE METHIONINE SULFOXIDE REDUCTASE"/>
    <property type="match status" value="1"/>
</dbReference>
<dbReference type="Pfam" id="PF01625">
    <property type="entry name" value="PMSR"/>
    <property type="match status" value="1"/>
</dbReference>
<protein>
    <recommendedName>
        <fullName evidence="4">Peptide methionine sulfoxide reductase MsrA</fullName>
        <shortName evidence="4">Protein-methionine-S-oxide reductase</shortName>
        <ecNumber evidence="4">1.8.4.11</ecNumber>
    </recommendedName>
    <alternativeName>
        <fullName evidence="4">Peptide-methionine (S)-S-oxide reductase</fullName>
        <shortName evidence="4">Peptide Met(O) reductase</shortName>
    </alternativeName>
</protein>
<feature type="domain" description="Peptide methionine sulphoxide reductase MsrA" evidence="5">
    <location>
        <begin position="3"/>
        <end position="153"/>
    </location>
</feature>
<dbReference type="NCBIfam" id="TIGR00401">
    <property type="entry name" value="msrA"/>
    <property type="match status" value="1"/>
</dbReference>
<dbReference type="EC" id="1.8.4.11" evidence="4"/>
<dbReference type="GO" id="GO:0033744">
    <property type="term" value="F:L-methionine:thioredoxin-disulfide S-oxidoreductase activity"/>
    <property type="evidence" value="ECO:0007669"/>
    <property type="project" value="RHEA"/>
</dbReference>
<keyword evidence="1 4" id="KW-0560">Oxidoreductase</keyword>
<dbReference type="PANTHER" id="PTHR43774:SF1">
    <property type="entry name" value="PEPTIDE METHIONINE SULFOXIDE REDUCTASE MSRA 2"/>
    <property type="match status" value="1"/>
</dbReference>
<evidence type="ECO:0000256" key="1">
    <source>
        <dbReference type="ARBA" id="ARBA00023002"/>
    </source>
</evidence>
<dbReference type="RefSeq" id="WP_115006097.1">
    <property type="nucleotide sequence ID" value="NZ_UGQU01000001.1"/>
</dbReference>
<dbReference type="HAMAP" id="MF_01401">
    <property type="entry name" value="MsrA"/>
    <property type="match status" value="1"/>
</dbReference>
<dbReference type="InterPro" id="IPR036509">
    <property type="entry name" value="Met_Sox_Rdtase_MsrA_sf"/>
</dbReference>
<comment type="catalytic activity">
    <reaction evidence="3 4">
        <text>[thioredoxin]-disulfide + L-methionine + H2O = L-methionine (S)-S-oxide + [thioredoxin]-dithiol</text>
        <dbReference type="Rhea" id="RHEA:19993"/>
        <dbReference type="Rhea" id="RHEA-COMP:10698"/>
        <dbReference type="Rhea" id="RHEA-COMP:10700"/>
        <dbReference type="ChEBI" id="CHEBI:15377"/>
        <dbReference type="ChEBI" id="CHEBI:29950"/>
        <dbReference type="ChEBI" id="CHEBI:50058"/>
        <dbReference type="ChEBI" id="CHEBI:57844"/>
        <dbReference type="ChEBI" id="CHEBI:58772"/>
        <dbReference type="EC" id="1.8.4.11"/>
    </reaction>
</comment>
<dbReference type="STRING" id="477.A9309_10155"/>
<accession>A0A378T979</accession>
<evidence type="ECO:0000256" key="4">
    <source>
        <dbReference type="HAMAP-Rule" id="MF_01401"/>
    </source>
</evidence>
<dbReference type="EMBL" id="UGQU01000001">
    <property type="protein sequence ID" value="STZ56413.1"/>
    <property type="molecule type" value="Genomic_DNA"/>
</dbReference>
<comment type="catalytic activity">
    <reaction evidence="2 4">
        <text>L-methionyl-[protein] + [thioredoxin]-disulfide + H2O = L-methionyl-(S)-S-oxide-[protein] + [thioredoxin]-dithiol</text>
        <dbReference type="Rhea" id="RHEA:14217"/>
        <dbReference type="Rhea" id="RHEA-COMP:10698"/>
        <dbReference type="Rhea" id="RHEA-COMP:10700"/>
        <dbReference type="Rhea" id="RHEA-COMP:12313"/>
        <dbReference type="Rhea" id="RHEA-COMP:12315"/>
        <dbReference type="ChEBI" id="CHEBI:15377"/>
        <dbReference type="ChEBI" id="CHEBI:16044"/>
        <dbReference type="ChEBI" id="CHEBI:29950"/>
        <dbReference type="ChEBI" id="CHEBI:44120"/>
        <dbReference type="ChEBI" id="CHEBI:50058"/>
        <dbReference type="EC" id="1.8.4.11"/>
    </reaction>
</comment>
<reference evidence="6 7" key="1">
    <citation type="submission" date="2018-06" db="EMBL/GenBank/DDBJ databases">
        <authorList>
            <consortium name="Pathogen Informatics"/>
            <person name="Doyle S."/>
        </authorList>
    </citation>
    <scope>NUCLEOTIDE SEQUENCE [LARGE SCALE GENOMIC DNA]</scope>
    <source>
        <strain evidence="6 7">NCTC10359</strain>
    </source>
</reference>
<gene>
    <name evidence="6" type="primary">mrsA</name>
    <name evidence="4" type="synonym">msrA</name>
    <name evidence="6" type="ORF">NCTC10359_01027</name>
</gene>
<evidence type="ECO:0000313" key="7">
    <source>
        <dbReference type="Proteomes" id="UP000254437"/>
    </source>
</evidence>
<comment type="similarity">
    <text evidence="4">Belongs to the MsrA Met sulfoxide reductase family.</text>
</comment>
<evidence type="ECO:0000259" key="5">
    <source>
        <dbReference type="Pfam" id="PF01625"/>
    </source>
</evidence>
<sequence>MQEIILGGGCFWCTESVFLAVKGVISVTSGYAGGQAETADYESVCSGQTGHVEVIKVVYDEQVIDLSNILDIFFATHDPTTPNRQGNDIGTQYASVIFYTDEADLPIINDKIATLKADGINVVTRVEKAPAFYPAEDYHQNFFAKNPTQGYCNFAIPPKLQKLRAGFSTLLK</sequence>
<dbReference type="Proteomes" id="UP000254437">
    <property type="component" value="Unassembled WGS sequence"/>
</dbReference>
<organism evidence="6 7">
    <name type="scientific">Moraxella lacunata</name>
    <dbReference type="NCBI Taxonomy" id="477"/>
    <lineage>
        <taxon>Bacteria</taxon>
        <taxon>Pseudomonadati</taxon>
        <taxon>Pseudomonadota</taxon>
        <taxon>Gammaproteobacteria</taxon>
        <taxon>Moraxellales</taxon>
        <taxon>Moraxellaceae</taxon>
        <taxon>Moraxella</taxon>
    </lineage>
</organism>
<dbReference type="Gene3D" id="3.30.1060.10">
    <property type="entry name" value="Peptide methionine sulphoxide reductase MsrA"/>
    <property type="match status" value="1"/>
</dbReference>
<comment type="function">
    <text evidence="4">Has an important function as a repair enzyme for proteins that have been inactivated by oxidation. Catalyzes the reversible oxidation-reduction of methionine sulfoxide in proteins to methionine.</text>
</comment>
<dbReference type="AlphaFoldDB" id="A0A378T979"/>